<dbReference type="HOGENOM" id="CLU_195849_0_0_9"/>
<dbReference type="EMBL" id="AGYL01000057">
    <property type="protein sequence ID" value="ENZ58469.1"/>
    <property type="molecule type" value="Genomic_DNA"/>
</dbReference>
<comment type="caution">
    <text evidence="2">The sequence shown here is derived from an EMBL/GenBank/DDBJ whole genome shotgun (WGS) entry which is preliminary data.</text>
</comment>
<keyword evidence="3" id="KW-1185">Reference proteome</keyword>
<name>R0CMF3_9FIRM</name>
<evidence type="ECO:0000313" key="3">
    <source>
        <dbReference type="Proteomes" id="UP000013180"/>
    </source>
</evidence>
<protein>
    <submittedName>
        <fullName evidence="2">Uncharacterized protein</fullName>
    </submittedName>
</protein>
<proteinExistence type="predicted"/>
<sequence length="57" mass="6130">MSKETKKGPDYEEKQPTPYLHDAPVNVPHPGKHQSGVGGPSDCNNNGIDDSKEGGRK</sequence>
<feature type="region of interest" description="Disordered" evidence="1">
    <location>
        <begin position="1"/>
        <end position="57"/>
    </location>
</feature>
<dbReference type="RefSeq" id="WP_002584825.1">
    <property type="nucleotide sequence ID" value="NZ_KB851027.1"/>
</dbReference>
<dbReference type="PATRIC" id="fig|999406.3.peg.5629"/>
<feature type="compositionally biased region" description="Basic and acidic residues" evidence="1">
    <location>
        <begin position="1"/>
        <end position="15"/>
    </location>
</feature>
<organism evidence="2 3">
    <name type="scientific">[Clostridium] clostridioforme 90A6</name>
    <dbReference type="NCBI Taxonomy" id="999406"/>
    <lineage>
        <taxon>Bacteria</taxon>
        <taxon>Bacillati</taxon>
        <taxon>Bacillota</taxon>
        <taxon>Clostridia</taxon>
        <taxon>Lachnospirales</taxon>
        <taxon>Lachnospiraceae</taxon>
        <taxon>Enterocloster</taxon>
    </lineage>
</organism>
<evidence type="ECO:0000256" key="1">
    <source>
        <dbReference type="SAM" id="MobiDB-lite"/>
    </source>
</evidence>
<reference evidence="2" key="1">
    <citation type="submission" date="2013-01" db="EMBL/GenBank/DDBJ databases">
        <title>The Genome Sequence of Clostridium clostridioforme 90A6.</title>
        <authorList>
            <consortium name="The Broad Institute Genome Sequencing Platform"/>
            <person name="Earl A."/>
            <person name="Ward D."/>
            <person name="Feldgarden M."/>
            <person name="Gevers D."/>
            <person name="Courvalin P."/>
            <person name="Lambert T."/>
            <person name="Walker B."/>
            <person name="Young S.K."/>
            <person name="Zeng Q."/>
            <person name="Gargeya S."/>
            <person name="Fitzgerald M."/>
            <person name="Haas B."/>
            <person name="Abouelleil A."/>
            <person name="Alvarado L."/>
            <person name="Arachchi H.M."/>
            <person name="Berlin A.M."/>
            <person name="Chapman S.B."/>
            <person name="Dewar J."/>
            <person name="Goldberg J."/>
            <person name="Griggs A."/>
            <person name="Gujja S."/>
            <person name="Hansen M."/>
            <person name="Howarth C."/>
            <person name="Imamovic A."/>
            <person name="Larimer J."/>
            <person name="McCowan C."/>
            <person name="Murphy C."/>
            <person name="Neiman D."/>
            <person name="Pearson M."/>
            <person name="Priest M."/>
            <person name="Roberts A."/>
            <person name="Saif S."/>
            <person name="Shea T."/>
            <person name="Sisk P."/>
            <person name="Sykes S."/>
            <person name="Wortman J."/>
            <person name="Nusbaum C."/>
            <person name="Birren B."/>
        </authorList>
    </citation>
    <scope>NUCLEOTIDE SEQUENCE [LARGE SCALE GENOMIC DNA]</scope>
    <source>
        <strain evidence="2">90A6</strain>
    </source>
</reference>
<dbReference type="Proteomes" id="UP000013180">
    <property type="component" value="Unassembled WGS sequence"/>
</dbReference>
<dbReference type="AlphaFoldDB" id="R0CMF3"/>
<gene>
    <name evidence="2" type="ORF">HMPREF1083_05181</name>
</gene>
<evidence type="ECO:0000313" key="2">
    <source>
        <dbReference type="EMBL" id="ENZ58469.1"/>
    </source>
</evidence>
<accession>R0CMF3</accession>